<accession>A0A9X4KSW6</accession>
<dbReference type="RefSeq" id="WP_277568666.1">
    <property type="nucleotide sequence ID" value="NZ_JAPDHZ010000008.1"/>
</dbReference>
<gene>
    <name evidence="3" type="ORF">OMP38_32105</name>
</gene>
<evidence type="ECO:0000313" key="3">
    <source>
        <dbReference type="EMBL" id="MDG0794955.1"/>
    </source>
</evidence>
<name>A0A9X4KSW6_9BACL</name>
<dbReference type="InterPro" id="IPR012854">
    <property type="entry name" value="Cu_amine_oxidase-like_N"/>
</dbReference>
<keyword evidence="1" id="KW-0732">Signal</keyword>
<dbReference type="Proteomes" id="UP001153387">
    <property type="component" value="Unassembled WGS sequence"/>
</dbReference>
<dbReference type="AlphaFoldDB" id="A0A9X4KSW6"/>
<evidence type="ECO:0000259" key="2">
    <source>
        <dbReference type="Pfam" id="PF07833"/>
    </source>
</evidence>
<dbReference type="InterPro" id="IPR036582">
    <property type="entry name" value="Mao_N_sf"/>
</dbReference>
<sequence length="541" mass="58195">MKGLRVKITGLLLSLVLLVPAFASAHTVSTKGPTPDLRSALGQLLGEHALLAIVAMQKGYDGAPDFAQAAGALSQNTDDLSGAVASVYGDDAGAAFKKIWSSHIGYFVDYVKATAAKDEAGRAKAVADLESYRMAQAKFFADANPKYFDEKAIADGLKMHIDHLLAAFNDYVGKNYAAAYDDAKTAYAHMYMTGDALAGGIAAQFPAKFTDAAASNPASDLRSALEQKLGEHALLAIFTMQKGIDGAPDFAAAAASLGRNTDELSAAVASVYGADAGEAFKKVWSSHIGYFVDYVKATGAKDEAGKKKAIAELEEYRMAQAKFFADANPANFSRQAIADSLKMHIDHLLNAFDAYVAKDYAAVYADARTAYAHMFPTGAVLAAGIAAQFPEKFHTAAPAPEVMKVWFKVGSDRLIIDGKATTMNTKPYMDNGTNYIPLRYLAEGIGAKVTWDRAAQSVWIDAGAAKAQFWVGKKYMEMNGKRMEIGYPVMLKDNRVQVPVRFIAELFGWDVAWNAKDWSITLTKAMETETEAPADMAGMHH</sequence>
<keyword evidence="4" id="KW-1185">Reference proteome</keyword>
<protein>
    <submittedName>
        <fullName evidence="3">Copper amine oxidase N-terminal domain-containing protein</fullName>
    </submittedName>
</protein>
<proteinExistence type="predicted"/>
<feature type="domain" description="Copper amine oxidase-like N-terminal" evidence="2">
    <location>
        <begin position="416"/>
        <end position="521"/>
    </location>
</feature>
<reference evidence="3 4" key="1">
    <citation type="submission" date="2022-10" db="EMBL/GenBank/DDBJ databases">
        <title>Comparative genomic analysis of Cohnella hashimotonis sp. nov., isolated from the International Space Station.</title>
        <authorList>
            <person name="Simpson A."/>
            <person name="Venkateswaran K."/>
        </authorList>
    </citation>
    <scope>NUCLEOTIDE SEQUENCE [LARGE SCALE GENOMIC DNA]</scope>
    <source>
        <strain evidence="3 4">DSM 18997</strain>
    </source>
</reference>
<organism evidence="3 4">
    <name type="scientific">Cohnella ginsengisoli</name>
    <dbReference type="NCBI Taxonomy" id="425004"/>
    <lineage>
        <taxon>Bacteria</taxon>
        <taxon>Bacillati</taxon>
        <taxon>Bacillota</taxon>
        <taxon>Bacilli</taxon>
        <taxon>Bacillales</taxon>
        <taxon>Paenibacillaceae</taxon>
        <taxon>Cohnella</taxon>
    </lineage>
</organism>
<dbReference type="EMBL" id="JAPDHZ010000008">
    <property type="protein sequence ID" value="MDG0794955.1"/>
    <property type="molecule type" value="Genomic_DNA"/>
</dbReference>
<feature type="signal peptide" evidence="1">
    <location>
        <begin position="1"/>
        <end position="25"/>
    </location>
</feature>
<dbReference type="Pfam" id="PF07833">
    <property type="entry name" value="Cu_amine_oxidN1"/>
    <property type="match status" value="1"/>
</dbReference>
<evidence type="ECO:0000313" key="4">
    <source>
        <dbReference type="Proteomes" id="UP001153387"/>
    </source>
</evidence>
<dbReference type="SUPFAM" id="SSF55383">
    <property type="entry name" value="Copper amine oxidase, domain N"/>
    <property type="match status" value="1"/>
</dbReference>
<evidence type="ECO:0000256" key="1">
    <source>
        <dbReference type="SAM" id="SignalP"/>
    </source>
</evidence>
<comment type="caution">
    <text evidence="3">The sequence shown here is derived from an EMBL/GenBank/DDBJ whole genome shotgun (WGS) entry which is preliminary data.</text>
</comment>
<dbReference type="Gene3D" id="3.30.457.10">
    <property type="entry name" value="Copper amine oxidase-like, N-terminal domain"/>
    <property type="match status" value="1"/>
</dbReference>
<feature type="chain" id="PRO_5040774718" evidence="1">
    <location>
        <begin position="26"/>
        <end position="541"/>
    </location>
</feature>